<dbReference type="AlphaFoldDB" id="A0A1X1ZYW0"/>
<accession>A0A1X1ZYW0</accession>
<dbReference type="InterPro" id="IPR011964">
    <property type="entry name" value="YVTN_b-propeller_repeat"/>
</dbReference>
<gene>
    <name evidence="1" type="ORF">AWC19_25495</name>
</gene>
<dbReference type="NCBIfam" id="TIGR02276">
    <property type="entry name" value="beta_rpt_yvtn"/>
    <property type="match status" value="1"/>
</dbReference>
<dbReference type="SUPFAM" id="SSF51004">
    <property type="entry name" value="C-terminal (heme d1) domain of cytochrome cd1-nitrite reductase"/>
    <property type="match status" value="1"/>
</dbReference>
<evidence type="ECO:0000313" key="2">
    <source>
        <dbReference type="Proteomes" id="UP000193529"/>
    </source>
</evidence>
<proteinExistence type="predicted"/>
<sequence>MLKCGLSLVAGVAARTPLRPRTATNTAKAVRSMRDLNHRTREGRPIELGAAPGFPIVAEIAVRNGPISGIAATADGTRLVVTNHGRDSVSVIDTDSCRVVETVGGLGEPFAVVTASADCTRAYVSTVSPAYDSIAAIDLMTYAVVATHPLAFSVSDLAVSPDGRYVYASRNRAAGADVAVLDFKTGRAEAIELPLRPASTSECVRLSADGTRLYVATTSPAGGQLVVVGKSADRWEVAGAVDIGLPIRDVALSPDGAQAYVASCGPDWGAVIDVVDTRTATVAGTYKIGEPSGILTGLTLSRDGDRAYVVSDDSVTVLCTLTNDVVGTLGVANEPSCVLESPNAKYLYLADYSGRLTVAPVASIVALGTGASARTPELV</sequence>
<dbReference type="InterPro" id="IPR011048">
    <property type="entry name" value="Haem_d1_sf"/>
</dbReference>
<dbReference type="Gene3D" id="2.130.10.10">
    <property type="entry name" value="YVTN repeat-like/Quinoprotein amine dehydrogenase"/>
    <property type="match status" value="2"/>
</dbReference>
<keyword evidence="2" id="KW-1185">Reference proteome</keyword>
<dbReference type="InterPro" id="IPR051200">
    <property type="entry name" value="Host-pathogen_enzymatic-act"/>
</dbReference>
<protein>
    <recommendedName>
        <fullName evidence="3">SMP-30/Gluconolactonase/LRE-like region domain-containing protein</fullName>
    </recommendedName>
</protein>
<evidence type="ECO:0000313" key="1">
    <source>
        <dbReference type="EMBL" id="ORW31435.1"/>
    </source>
</evidence>
<dbReference type="InterPro" id="IPR015943">
    <property type="entry name" value="WD40/YVTN_repeat-like_dom_sf"/>
</dbReference>
<reference evidence="1 2" key="1">
    <citation type="submission" date="2016-01" db="EMBL/GenBank/DDBJ databases">
        <title>The new phylogeny of the genus Mycobacterium.</title>
        <authorList>
            <person name="Tarcisio F."/>
            <person name="Conor M."/>
            <person name="Antonella G."/>
            <person name="Elisabetta G."/>
            <person name="Giulia F.S."/>
            <person name="Sara T."/>
            <person name="Anna F."/>
            <person name="Clotilde B."/>
            <person name="Roberto B."/>
            <person name="Veronica D.S."/>
            <person name="Fabio R."/>
            <person name="Monica P."/>
            <person name="Olivier J."/>
            <person name="Enrico T."/>
            <person name="Nicola S."/>
        </authorList>
    </citation>
    <scope>NUCLEOTIDE SEQUENCE [LARGE SCALE GENOMIC DNA]</scope>
    <source>
        <strain evidence="1 2">DSM 44572</strain>
    </source>
</reference>
<dbReference type="EMBL" id="LQPJ01000029">
    <property type="protein sequence ID" value="ORW31435.1"/>
    <property type="molecule type" value="Genomic_DNA"/>
</dbReference>
<dbReference type="Proteomes" id="UP000193529">
    <property type="component" value="Unassembled WGS sequence"/>
</dbReference>
<organism evidence="1 2">
    <name type="scientific">Mycobacterium palustre</name>
    <dbReference type="NCBI Taxonomy" id="153971"/>
    <lineage>
        <taxon>Bacteria</taxon>
        <taxon>Bacillati</taxon>
        <taxon>Actinomycetota</taxon>
        <taxon>Actinomycetes</taxon>
        <taxon>Mycobacteriales</taxon>
        <taxon>Mycobacteriaceae</taxon>
        <taxon>Mycobacterium</taxon>
        <taxon>Mycobacterium simiae complex</taxon>
    </lineage>
</organism>
<evidence type="ECO:0008006" key="3">
    <source>
        <dbReference type="Google" id="ProtNLM"/>
    </source>
</evidence>
<comment type="caution">
    <text evidence="1">The sequence shown here is derived from an EMBL/GenBank/DDBJ whole genome shotgun (WGS) entry which is preliminary data.</text>
</comment>
<name>A0A1X1ZYW0_9MYCO</name>
<dbReference type="PANTHER" id="PTHR47197:SF3">
    <property type="entry name" value="DIHYDRO-HEME D1 DEHYDROGENASE"/>
    <property type="match status" value="1"/>
</dbReference>
<dbReference type="PANTHER" id="PTHR47197">
    <property type="entry name" value="PROTEIN NIRF"/>
    <property type="match status" value="1"/>
</dbReference>
<dbReference type="STRING" id="153971.AWC19_25495"/>